<dbReference type="SMART" id="SM00387">
    <property type="entry name" value="HATPase_c"/>
    <property type="match status" value="1"/>
</dbReference>
<dbReference type="PROSITE" id="PS50109">
    <property type="entry name" value="HIS_KIN"/>
    <property type="match status" value="1"/>
</dbReference>
<evidence type="ECO:0000256" key="3">
    <source>
        <dbReference type="ARBA" id="ARBA00022679"/>
    </source>
</evidence>
<feature type="transmembrane region" description="Helical" evidence="9">
    <location>
        <begin position="152"/>
        <end position="175"/>
    </location>
</feature>
<evidence type="ECO:0000256" key="8">
    <source>
        <dbReference type="PIRNR" id="PIRNR003167"/>
    </source>
</evidence>
<evidence type="ECO:0000256" key="1">
    <source>
        <dbReference type="ARBA" id="ARBA00000085"/>
    </source>
</evidence>
<dbReference type="PIRSF" id="PIRSF003167">
    <property type="entry name" value="STHK_NarX/NarQ"/>
    <property type="match status" value="1"/>
</dbReference>
<name>A0ABS8W8T7_9GAMM</name>
<accession>A0ABS8W8T7</accession>
<dbReference type="Pfam" id="PF07730">
    <property type="entry name" value="HisKA_3"/>
    <property type="match status" value="1"/>
</dbReference>
<comment type="subcellular location">
    <subcellularLocation>
        <location evidence="8">Cell inner membrane</location>
    </subcellularLocation>
</comment>
<dbReference type="Proteomes" id="UP001201273">
    <property type="component" value="Unassembled WGS sequence"/>
</dbReference>
<reference evidence="11 12" key="1">
    <citation type="journal article" date="2022" name="Environ. Microbiol. Rep.">
        <title>Eco-phylogenetic analyses reveal divergent evolution of vitamin B12 metabolism in the marine bacterial family 'Psychromonadaceae'.</title>
        <authorList>
            <person name="Jin X."/>
            <person name="Yang Y."/>
            <person name="Cao H."/>
            <person name="Gao B."/>
            <person name="Zhao Z."/>
        </authorList>
    </citation>
    <scope>NUCLEOTIDE SEQUENCE [LARGE SCALE GENOMIC DNA]</scope>
    <source>
        <strain evidence="11 12">MKS20</strain>
    </source>
</reference>
<dbReference type="InterPro" id="IPR036890">
    <property type="entry name" value="HATPase_C_sf"/>
</dbReference>
<feature type="domain" description="Histidine kinase" evidence="10">
    <location>
        <begin position="379"/>
        <end position="571"/>
    </location>
</feature>
<dbReference type="PANTHER" id="PTHR24421:SF10">
    <property type="entry name" value="NITRATE_NITRITE SENSOR PROTEIN NARQ"/>
    <property type="match status" value="1"/>
</dbReference>
<dbReference type="InterPro" id="IPR050482">
    <property type="entry name" value="Sensor_HK_TwoCompSys"/>
</dbReference>
<organism evidence="11 12">
    <name type="scientific">Motilimonas cestriensis</name>
    <dbReference type="NCBI Taxonomy" id="2742685"/>
    <lineage>
        <taxon>Bacteria</taxon>
        <taxon>Pseudomonadati</taxon>
        <taxon>Pseudomonadota</taxon>
        <taxon>Gammaproteobacteria</taxon>
        <taxon>Alteromonadales</taxon>
        <taxon>Alteromonadales genera incertae sedis</taxon>
        <taxon>Motilimonas</taxon>
    </lineage>
</organism>
<dbReference type="InterPro" id="IPR003594">
    <property type="entry name" value="HATPase_dom"/>
</dbReference>
<dbReference type="Gene3D" id="3.30.565.10">
    <property type="entry name" value="Histidine kinase-like ATPase, C-terminal domain"/>
    <property type="match status" value="1"/>
</dbReference>
<comment type="catalytic activity">
    <reaction evidence="1 8">
        <text>ATP + protein L-histidine = ADP + protein N-phospho-L-histidine.</text>
        <dbReference type="EC" id="2.7.13.3"/>
    </reaction>
</comment>
<keyword evidence="2" id="KW-0597">Phosphoprotein</keyword>
<keyword evidence="8" id="KW-0997">Cell inner membrane</keyword>
<evidence type="ECO:0000256" key="9">
    <source>
        <dbReference type="SAM" id="Phobius"/>
    </source>
</evidence>
<dbReference type="Pfam" id="PF02518">
    <property type="entry name" value="HATPase_c"/>
    <property type="match status" value="1"/>
</dbReference>
<keyword evidence="8" id="KW-1003">Cell membrane</keyword>
<keyword evidence="4 8" id="KW-0547">Nucleotide-binding</keyword>
<evidence type="ECO:0000256" key="4">
    <source>
        <dbReference type="ARBA" id="ARBA00022741"/>
    </source>
</evidence>
<keyword evidence="9" id="KW-1133">Transmembrane helix</keyword>
<dbReference type="RefSeq" id="WP_233052900.1">
    <property type="nucleotide sequence ID" value="NZ_JAIMJA010000010.1"/>
</dbReference>
<dbReference type="InterPro" id="IPR011712">
    <property type="entry name" value="Sig_transdc_His_kin_sub3_dim/P"/>
</dbReference>
<dbReference type="SUPFAM" id="SSF55874">
    <property type="entry name" value="ATPase domain of HSP90 chaperone/DNA topoisomerase II/histidine kinase"/>
    <property type="match status" value="1"/>
</dbReference>
<dbReference type="EC" id="2.7.13.3" evidence="8"/>
<dbReference type="InterPro" id="IPR005467">
    <property type="entry name" value="His_kinase_dom"/>
</dbReference>
<dbReference type="Gene3D" id="1.20.5.1930">
    <property type="match status" value="1"/>
</dbReference>
<sequence length="577" mass="65517">MSIRQFNHSATSTLRRALVFIVSWSLLQGGLTLSITAIQAKNAHLLEQVNTVAMQSYQIGNRPHKTDLTNKIKISTLENALLSAPLAGLNHWYYSDQVLTSQQLMVSQWQQMQLSIKNGDWQSYNKHLASFSIQIENLVDGLKVHANDQTQWLFMVQFIYLLCLFPVFVFLMYWFSQQITRPLQHLNQAKDLISDRQFNALLKLAKDSKSNQPPLSLPQAVKEITTELGQHCLAMEEKVKQRTQELAKANQTVSFLYNLSQQLHVAKLSEQDLISALDQLVYQQLLKSAKLSFVNQQAPTHTVVSTSQWDDNNSEVITLKVSNQPGKQVLLHVQQNVRVDMRVLQSFALLLGQALAQQDIMLQSQRMALMEERSVIARELHDSIAQSLSFLRIQCTLLKRQINSQPELNVALTITSEIDQGVANAYKQLRELLSTFRLKVEEADLHAALAEMLAQLRPQTQADIVLRYLINDYHFNAGQYIHILQIIREATLNSIKHANATKITINCEYDETNRILIKVCDNGHGSPEVTEKQDHYGLNIMKERATKLQAQLIINATTEGTCVLLHFPTTSTESEAN</sequence>
<evidence type="ECO:0000259" key="10">
    <source>
        <dbReference type="PROSITE" id="PS50109"/>
    </source>
</evidence>
<evidence type="ECO:0000256" key="7">
    <source>
        <dbReference type="ARBA" id="ARBA00023012"/>
    </source>
</evidence>
<keyword evidence="8 9" id="KW-0472">Membrane</keyword>
<dbReference type="PANTHER" id="PTHR24421">
    <property type="entry name" value="NITRATE/NITRITE SENSOR PROTEIN NARX-RELATED"/>
    <property type="match status" value="1"/>
</dbReference>
<keyword evidence="7 8" id="KW-0902">Two-component regulatory system</keyword>
<evidence type="ECO:0000256" key="5">
    <source>
        <dbReference type="ARBA" id="ARBA00022777"/>
    </source>
</evidence>
<keyword evidence="6 8" id="KW-0067">ATP-binding</keyword>
<evidence type="ECO:0000313" key="11">
    <source>
        <dbReference type="EMBL" id="MCE2595417.1"/>
    </source>
</evidence>
<evidence type="ECO:0000256" key="2">
    <source>
        <dbReference type="ARBA" id="ARBA00022553"/>
    </source>
</evidence>
<comment type="caution">
    <text evidence="11">The sequence shown here is derived from an EMBL/GenBank/DDBJ whole genome shotgun (WGS) entry which is preliminary data.</text>
</comment>
<dbReference type="InterPro" id="IPR016380">
    <property type="entry name" value="Sig_transdc_His_kin_NarX/NarQ"/>
</dbReference>
<evidence type="ECO:0000256" key="6">
    <source>
        <dbReference type="ARBA" id="ARBA00022840"/>
    </source>
</evidence>
<gene>
    <name evidence="11" type="ORF">K6Y31_11375</name>
</gene>
<keyword evidence="3 8" id="KW-0808">Transferase</keyword>
<keyword evidence="9" id="KW-0812">Transmembrane</keyword>
<evidence type="ECO:0000313" key="12">
    <source>
        <dbReference type="Proteomes" id="UP001201273"/>
    </source>
</evidence>
<keyword evidence="12" id="KW-1185">Reference proteome</keyword>
<proteinExistence type="predicted"/>
<keyword evidence="5 8" id="KW-0418">Kinase</keyword>
<dbReference type="CDD" id="cd16917">
    <property type="entry name" value="HATPase_UhpB-NarQ-NarX-like"/>
    <property type="match status" value="1"/>
</dbReference>
<protein>
    <recommendedName>
        <fullName evidence="8">Sensor protein</fullName>
        <ecNumber evidence="8">2.7.13.3</ecNumber>
    </recommendedName>
</protein>
<dbReference type="EMBL" id="JAIMJA010000010">
    <property type="protein sequence ID" value="MCE2595417.1"/>
    <property type="molecule type" value="Genomic_DNA"/>
</dbReference>